<dbReference type="Proteomes" id="UP000199514">
    <property type="component" value="Unassembled WGS sequence"/>
</dbReference>
<accession>A0A1I1L4G8</accession>
<dbReference type="AlphaFoldDB" id="A0A1I1L4G8"/>
<feature type="domain" description="Serine aminopeptidase S33" evidence="1">
    <location>
        <begin position="26"/>
        <end position="132"/>
    </location>
</feature>
<dbReference type="PIRSF" id="PIRSF037442">
    <property type="entry name" value="UCP037442_abhydr"/>
    <property type="match status" value="1"/>
</dbReference>
<evidence type="ECO:0000313" key="3">
    <source>
        <dbReference type="Proteomes" id="UP000199514"/>
    </source>
</evidence>
<protein>
    <submittedName>
        <fullName evidence="2">Predicted alpha/beta hydrolase</fullName>
    </submittedName>
</protein>
<evidence type="ECO:0000259" key="1">
    <source>
        <dbReference type="Pfam" id="PF12146"/>
    </source>
</evidence>
<proteinExistence type="predicted"/>
<organism evidence="2 3">
    <name type="scientific">Flexibacter flexilis DSM 6793</name>
    <dbReference type="NCBI Taxonomy" id="927664"/>
    <lineage>
        <taxon>Bacteria</taxon>
        <taxon>Pseudomonadati</taxon>
        <taxon>Bacteroidota</taxon>
        <taxon>Cytophagia</taxon>
        <taxon>Cytophagales</taxon>
        <taxon>Flexibacteraceae</taxon>
        <taxon>Flexibacter</taxon>
    </lineage>
</organism>
<keyword evidence="2" id="KW-0378">Hydrolase</keyword>
<name>A0A1I1L4G8_9BACT</name>
<dbReference type="SUPFAM" id="SSF53474">
    <property type="entry name" value="alpha/beta-Hydrolases"/>
    <property type="match status" value="1"/>
</dbReference>
<dbReference type="RefSeq" id="WP_091513811.1">
    <property type="nucleotide sequence ID" value="NZ_FOLE01000008.1"/>
</dbReference>
<dbReference type="Gene3D" id="3.40.50.1820">
    <property type="entry name" value="alpha/beta hydrolase"/>
    <property type="match status" value="1"/>
</dbReference>
<dbReference type="OrthoDB" id="9785076at2"/>
<dbReference type="GO" id="GO:0016787">
    <property type="term" value="F:hydrolase activity"/>
    <property type="evidence" value="ECO:0007669"/>
    <property type="project" value="UniProtKB-KW"/>
</dbReference>
<dbReference type="STRING" id="927664.SAMN05421780_10859"/>
<keyword evidence="3" id="KW-1185">Reference proteome</keyword>
<sequence length="290" mass="33845">MIHQEKFETQCADGVTLRGILLIPENPKAVVQFNCGTAAKKESYLKFLEYIAQHGYVCCLWDYRGSGESAPQNMRDCQFRFSDYGLKDMPAIKDFLNQRFPNLPYLLLAHSAGGQQIGFMHNLNEVKGAVNIAVSTGYYPNMPLNYRLKAYFFFYLFSPLSIQLTGWVRAKKFGFMEDLPREVVREWRSWCAERDFFFSPKYYQKTVPKGHYQEFDFPIHVFWTPDDTISNEKNTQNLWKHIRSDKGIEFTRVEPSALGVKQIGHFGFFRSSLKNQFWPNVVKQLDVFLA</sequence>
<dbReference type="InterPro" id="IPR022742">
    <property type="entry name" value="Hydrolase_4"/>
</dbReference>
<dbReference type="InterPro" id="IPR029058">
    <property type="entry name" value="AB_hydrolase_fold"/>
</dbReference>
<reference evidence="2 3" key="1">
    <citation type="submission" date="2016-10" db="EMBL/GenBank/DDBJ databases">
        <authorList>
            <person name="de Groot N.N."/>
        </authorList>
    </citation>
    <scope>NUCLEOTIDE SEQUENCE [LARGE SCALE GENOMIC DNA]</scope>
    <source>
        <strain evidence="2 3">DSM 6793</strain>
    </source>
</reference>
<dbReference type="InterPro" id="IPR017208">
    <property type="entry name" value="UCP037442_abhydr"/>
</dbReference>
<evidence type="ECO:0000313" key="2">
    <source>
        <dbReference type="EMBL" id="SFC67967.1"/>
    </source>
</evidence>
<gene>
    <name evidence="2" type="ORF">SAMN05421780_10859</name>
</gene>
<dbReference type="EMBL" id="FOLE01000008">
    <property type="protein sequence ID" value="SFC67967.1"/>
    <property type="molecule type" value="Genomic_DNA"/>
</dbReference>
<dbReference type="Pfam" id="PF12146">
    <property type="entry name" value="Hydrolase_4"/>
    <property type="match status" value="1"/>
</dbReference>